<proteinExistence type="predicted"/>
<sequence length="95" mass="9877">MPPTRPASHPVVLKPASFNLNQGGGPLYNSRVSIPSVALRWETAPASALLLSRLISVAVCFPTGSTPILKGTPLACPLPAIGSRTSLMSFAIHAM</sequence>
<evidence type="ECO:0000313" key="2">
    <source>
        <dbReference type="Proteomes" id="UP000010798"/>
    </source>
</evidence>
<dbReference type="STRING" id="886293.Sinac_2672"/>
<organism evidence="1 2">
    <name type="scientific">Singulisphaera acidiphila (strain ATCC BAA-1392 / DSM 18658 / VKM B-2454 / MOB10)</name>
    <dbReference type="NCBI Taxonomy" id="886293"/>
    <lineage>
        <taxon>Bacteria</taxon>
        <taxon>Pseudomonadati</taxon>
        <taxon>Planctomycetota</taxon>
        <taxon>Planctomycetia</taxon>
        <taxon>Isosphaerales</taxon>
        <taxon>Isosphaeraceae</taxon>
        <taxon>Singulisphaera</taxon>
    </lineage>
</organism>
<evidence type="ECO:0000313" key="1">
    <source>
        <dbReference type="EMBL" id="AGA26973.1"/>
    </source>
</evidence>
<dbReference type="EMBL" id="CP003364">
    <property type="protein sequence ID" value="AGA26973.1"/>
    <property type="molecule type" value="Genomic_DNA"/>
</dbReference>
<accession>L0DDS1</accession>
<protein>
    <submittedName>
        <fullName evidence="1">Uncharacterized protein</fullName>
    </submittedName>
</protein>
<name>L0DDS1_SINAD</name>
<reference evidence="1 2" key="1">
    <citation type="submission" date="2012-02" db="EMBL/GenBank/DDBJ databases">
        <title>Complete sequence of chromosome of Singulisphaera acidiphila DSM 18658.</title>
        <authorList>
            <consortium name="US DOE Joint Genome Institute (JGI-PGF)"/>
            <person name="Lucas S."/>
            <person name="Copeland A."/>
            <person name="Lapidus A."/>
            <person name="Glavina del Rio T."/>
            <person name="Dalin E."/>
            <person name="Tice H."/>
            <person name="Bruce D."/>
            <person name="Goodwin L."/>
            <person name="Pitluck S."/>
            <person name="Peters L."/>
            <person name="Ovchinnikova G."/>
            <person name="Chertkov O."/>
            <person name="Kyrpides N."/>
            <person name="Mavromatis K."/>
            <person name="Ivanova N."/>
            <person name="Brettin T."/>
            <person name="Detter J.C."/>
            <person name="Han C."/>
            <person name="Larimer F."/>
            <person name="Land M."/>
            <person name="Hauser L."/>
            <person name="Markowitz V."/>
            <person name="Cheng J.-F."/>
            <person name="Hugenholtz P."/>
            <person name="Woyke T."/>
            <person name="Wu D."/>
            <person name="Tindall B."/>
            <person name="Pomrenke H."/>
            <person name="Brambilla E."/>
            <person name="Klenk H.-P."/>
            <person name="Eisen J.A."/>
        </authorList>
    </citation>
    <scope>NUCLEOTIDE SEQUENCE [LARGE SCALE GENOMIC DNA]</scope>
    <source>
        <strain evidence="2">ATCC BAA-1392 / DSM 18658 / VKM B-2454 / MOB10</strain>
    </source>
</reference>
<dbReference type="Proteomes" id="UP000010798">
    <property type="component" value="Chromosome"/>
</dbReference>
<dbReference type="AlphaFoldDB" id="L0DDS1"/>
<dbReference type="HOGENOM" id="CLU_2371253_0_0_0"/>
<keyword evidence="2" id="KW-1185">Reference proteome</keyword>
<gene>
    <name evidence="1" type="ordered locus">Sinac_2672</name>
</gene>
<dbReference type="KEGG" id="saci:Sinac_2672"/>